<accession>A0AAV9QTD2</accession>
<dbReference type="Proteomes" id="UP001311232">
    <property type="component" value="Unassembled WGS sequence"/>
</dbReference>
<sequence length="101" mass="11470">MSNAGELTALRFHYKLPFSAQKAAKDKLLRRLHVETTCHIEVSTPSSHHGIKTFEQKHKEAAESTLRMGLKCILRNLDSAMDPGSENVNSKAESYQWTKMR</sequence>
<comment type="caution">
    <text evidence="1">The sequence shown here is derived from an EMBL/GenBank/DDBJ whole genome shotgun (WGS) entry which is preliminary data.</text>
</comment>
<keyword evidence="2" id="KW-1185">Reference proteome</keyword>
<protein>
    <submittedName>
        <fullName evidence="1">Uncharacterized protein</fullName>
    </submittedName>
</protein>
<dbReference type="AlphaFoldDB" id="A0AAV9QTD2"/>
<reference evidence="1 2" key="1">
    <citation type="submission" date="2021-06" db="EMBL/GenBank/DDBJ databases">
        <authorList>
            <person name="Palmer J.M."/>
        </authorList>
    </citation>
    <scope>NUCLEOTIDE SEQUENCE [LARGE SCALE GENOMIC DNA]</scope>
    <source>
        <strain evidence="1 2">MEX-2019</strain>
        <tissue evidence="1">Muscle</tissue>
    </source>
</reference>
<proteinExistence type="predicted"/>
<name>A0AAV9QTD2_9TELE</name>
<organism evidence="1 2">
    <name type="scientific">Crenichthys baileyi</name>
    <name type="common">White River springfish</name>
    <dbReference type="NCBI Taxonomy" id="28760"/>
    <lineage>
        <taxon>Eukaryota</taxon>
        <taxon>Metazoa</taxon>
        <taxon>Chordata</taxon>
        <taxon>Craniata</taxon>
        <taxon>Vertebrata</taxon>
        <taxon>Euteleostomi</taxon>
        <taxon>Actinopterygii</taxon>
        <taxon>Neopterygii</taxon>
        <taxon>Teleostei</taxon>
        <taxon>Neoteleostei</taxon>
        <taxon>Acanthomorphata</taxon>
        <taxon>Ovalentaria</taxon>
        <taxon>Atherinomorphae</taxon>
        <taxon>Cyprinodontiformes</taxon>
        <taxon>Goodeidae</taxon>
        <taxon>Crenichthys</taxon>
    </lineage>
</organism>
<evidence type="ECO:0000313" key="2">
    <source>
        <dbReference type="Proteomes" id="UP001311232"/>
    </source>
</evidence>
<gene>
    <name evidence="1" type="ORF">CRENBAI_010405</name>
</gene>
<dbReference type="EMBL" id="JAHHUM010002883">
    <property type="protein sequence ID" value="KAK5600599.1"/>
    <property type="molecule type" value="Genomic_DNA"/>
</dbReference>
<evidence type="ECO:0000313" key="1">
    <source>
        <dbReference type="EMBL" id="KAK5600599.1"/>
    </source>
</evidence>